<dbReference type="SMART" id="SM00382">
    <property type="entry name" value="AAA"/>
    <property type="match status" value="1"/>
</dbReference>
<dbReference type="RefSeq" id="WP_078501225.1">
    <property type="nucleotide sequence ID" value="NZ_MSZX01000009.1"/>
</dbReference>
<dbReference type="GO" id="GO:0034040">
    <property type="term" value="F:ATPase-coupled lipid transmembrane transporter activity"/>
    <property type="evidence" value="ECO:0007669"/>
    <property type="project" value="TreeGrafter"/>
</dbReference>
<organism evidence="11 12">
    <name type="scientific">Paenibacillus selenitireducens</name>
    <dbReference type="NCBI Taxonomy" id="1324314"/>
    <lineage>
        <taxon>Bacteria</taxon>
        <taxon>Bacillati</taxon>
        <taxon>Bacillota</taxon>
        <taxon>Bacilli</taxon>
        <taxon>Bacillales</taxon>
        <taxon>Paenibacillaceae</taxon>
        <taxon>Paenibacillus</taxon>
    </lineage>
</organism>
<evidence type="ECO:0000313" key="12">
    <source>
        <dbReference type="Proteomes" id="UP000190188"/>
    </source>
</evidence>
<dbReference type="InterPro" id="IPR003593">
    <property type="entry name" value="AAA+_ATPase"/>
</dbReference>
<protein>
    <submittedName>
        <fullName evidence="11">ABC transporter</fullName>
    </submittedName>
</protein>
<evidence type="ECO:0000256" key="5">
    <source>
        <dbReference type="ARBA" id="ARBA00022840"/>
    </source>
</evidence>
<evidence type="ECO:0000259" key="9">
    <source>
        <dbReference type="PROSITE" id="PS50893"/>
    </source>
</evidence>
<dbReference type="PROSITE" id="PS50929">
    <property type="entry name" value="ABC_TM1F"/>
    <property type="match status" value="1"/>
</dbReference>
<dbReference type="Pfam" id="PF00664">
    <property type="entry name" value="ABC_membrane"/>
    <property type="match status" value="1"/>
</dbReference>
<keyword evidence="4" id="KW-0547">Nucleotide-binding</keyword>
<dbReference type="PROSITE" id="PS50893">
    <property type="entry name" value="ABC_TRANSPORTER_2"/>
    <property type="match status" value="1"/>
</dbReference>
<dbReference type="Proteomes" id="UP000190188">
    <property type="component" value="Unassembled WGS sequence"/>
</dbReference>
<reference evidence="11 12" key="1">
    <citation type="submission" date="2017-01" db="EMBL/GenBank/DDBJ databases">
        <title>Genome analysis of Paenibacillus selenitrireducens ES3-24.</title>
        <authorList>
            <person name="Xu D."/>
            <person name="Yao R."/>
            <person name="Zheng S."/>
        </authorList>
    </citation>
    <scope>NUCLEOTIDE SEQUENCE [LARGE SCALE GENOMIC DNA]</scope>
    <source>
        <strain evidence="11 12">ES3-24</strain>
    </source>
</reference>
<keyword evidence="12" id="KW-1185">Reference proteome</keyword>
<evidence type="ECO:0000313" key="11">
    <source>
        <dbReference type="EMBL" id="OPA75152.1"/>
    </source>
</evidence>
<dbReference type="PROSITE" id="PS00211">
    <property type="entry name" value="ABC_TRANSPORTER_1"/>
    <property type="match status" value="1"/>
</dbReference>
<evidence type="ECO:0000256" key="8">
    <source>
        <dbReference type="SAM" id="Phobius"/>
    </source>
</evidence>
<gene>
    <name evidence="11" type="ORF">BVG16_21325</name>
</gene>
<dbReference type="Pfam" id="PF00005">
    <property type="entry name" value="ABC_tran"/>
    <property type="match status" value="1"/>
</dbReference>
<evidence type="ECO:0000256" key="6">
    <source>
        <dbReference type="ARBA" id="ARBA00022989"/>
    </source>
</evidence>
<dbReference type="STRING" id="1324314.BVG16_21325"/>
<sequence length="584" mass="64937">MFKTIRSITGQSGKMLTRATWYTVLEMIVNAAPAGLLFVVLASLLQEEVSLQRMIWWTVSLLVMFALQALLASRGQIEAQSNGASIMKDVRLRLGEHLRKLPMGYFSRRDQGEISHTLLANVDEVEMILTHLFNQVIGSIILPIVSAVFLLFIDWRLALAVIISVPLALPLLFWSQHLMGKRSMKRQAAAAALQSRLLEYIQTIRLIKAHNQTGQRFTRLDQAMARLRDDSIRVEVITSPVVMLFSMILELGFVVLLLTGTYLLEGGLLDTSIFFIFLAVSMKFYQPLRSAGTALTQMRFMASAGERIRELFAQEALPEPKHPRLPNTFNIELENVDFAYGDKKILNGIQFQVPENNLVALVGPSGAGKSTIAGLISRFWDINGGAVKIGGIDVREMQSEELLAMISTVQQQPYLFNESIEANIRKGKPNATIEEVIEAAQAAHCHEFIIRLPQGYDTVAGEGGAALSGGERQRIAIARAMLKNAPIVVLDEATASLDPENEVYLQRAINKLAQNKTVLVIAHRLKTIQSADRILVVDKGKIIEVGRHVELVTQNGLYHRLWLEQQRLGGWRIKGGSSEGTKRA</sequence>
<keyword evidence="3 8" id="KW-0812">Transmembrane</keyword>
<comment type="subcellular location">
    <subcellularLocation>
        <location evidence="1">Cell membrane</location>
        <topology evidence="1">Multi-pass membrane protein</topology>
    </subcellularLocation>
</comment>
<dbReference type="FunFam" id="3.40.50.300:FF:000287">
    <property type="entry name" value="Multidrug ABC transporter ATP-binding protein"/>
    <property type="match status" value="1"/>
</dbReference>
<dbReference type="InterPro" id="IPR027417">
    <property type="entry name" value="P-loop_NTPase"/>
</dbReference>
<keyword evidence="7 8" id="KW-0472">Membrane</keyword>
<dbReference type="Gene3D" id="1.20.1560.10">
    <property type="entry name" value="ABC transporter type 1, transmembrane domain"/>
    <property type="match status" value="1"/>
</dbReference>
<dbReference type="OrthoDB" id="9762778at2"/>
<keyword evidence="6 8" id="KW-1133">Transmembrane helix</keyword>
<evidence type="ECO:0000256" key="4">
    <source>
        <dbReference type="ARBA" id="ARBA00022741"/>
    </source>
</evidence>
<comment type="caution">
    <text evidence="11">The sequence shown here is derived from an EMBL/GenBank/DDBJ whole genome shotgun (WGS) entry which is preliminary data.</text>
</comment>
<dbReference type="InterPro" id="IPR011527">
    <property type="entry name" value="ABC1_TM_dom"/>
</dbReference>
<proteinExistence type="predicted"/>
<feature type="transmembrane region" description="Helical" evidence="8">
    <location>
        <begin position="132"/>
        <end position="151"/>
    </location>
</feature>
<evidence type="ECO:0000256" key="1">
    <source>
        <dbReference type="ARBA" id="ARBA00004651"/>
    </source>
</evidence>
<dbReference type="EMBL" id="MSZX01000009">
    <property type="protein sequence ID" value="OPA75152.1"/>
    <property type="molecule type" value="Genomic_DNA"/>
</dbReference>
<feature type="transmembrane region" description="Helical" evidence="8">
    <location>
        <begin position="21"/>
        <end position="42"/>
    </location>
</feature>
<name>A0A1T2X5N7_9BACL</name>
<dbReference type="GO" id="GO:0016887">
    <property type="term" value="F:ATP hydrolysis activity"/>
    <property type="evidence" value="ECO:0007669"/>
    <property type="project" value="InterPro"/>
</dbReference>
<feature type="domain" description="ABC transporter" evidence="9">
    <location>
        <begin position="331"/>
        <end position="564"/>
    </location>
</feature>
<dbReference type="GO" id="GO:0005886">
    <property type="term" value="C:plasma membrane"/>
    <property type="evidence" value="ECO:0007669"/>
    <property type="project" value="UniProtKB-SubCell"/>
</dbReference>
<evidence type="ECO:0000259" key="10">
    <source>
        <dbReference type="PROSITE" id="PS50929"/>
    </source>
</evidence>
<dbReference type="CDD" id="cd07346">
    <property type="entry name" value="ABC_6TM_exporters"/>
    <property type="match status" value="1"/>
</dbReference>
<keyword evidence="2" id="KW-0813">Transport</keyword>
<dbReference type="AlphaFoldDB" id="A0A1T2X5N7"/>
<dbReference type="PANTHER" id="PTHR24221:SF397">
    <property type="entry name" value="ABC TRANSPORTER, ATP-BINDING TRANSMEMBRANE PROTEIN"/>
    <property type="match status" value="1"/>
</dbReference>
<feature type="transmembrane region" description="Helical" evidence="8">
    <location>
        <begin position="236"/>
        <end position="256"/>
    </location>
</feature>
<feature type="domain" description="ABC transmembrane type-1" evidence="10">
    <location>
        <begin position="36"/>
        <end position="298"/>
    </location>
</feature>
<feature type="transmembrane region" description="Helical" evidence="8">
    <location>
        <begin position="54"/>
        <end position="72"/>
    </location>
</feature>
<evidence type="ECO:0000256" key="3">
    <source>
        <dbReference type="ARBA" id="ARBA00022692"/>
    </source>
</evidence>
<dbReference type="SUPFAM" id="SSF52540">
    <property type="entry name" value="P-loop containing nucleoside triphosphate hydrolases"/>
    <property type="match status" value="1"/>
</dbReference>
<dbReference type="Gene3D" id="3.40.50.300">
    <property type="entry name" value="P-loop containing nucleotide triphosphate hydrolases"/>
    <property type="match status" value="1"/>
</dbReference>
<feature type="transmembrane region" description="Helical" evidence="8">
    <location>
        <begin position="157"/>
        <end position="175"/>
    </location>
</feature>
<dbReference type="InterPro" id="IPR039421">
    <property type="entry name" value="Type_1_exporter"/>
</dbReference>
<dbReference type="InterPro" id="IPR036640">
    <property type="entry name" value="ABC1_TM_sf"/>
</dbReference>
<evidence type="ECO:0000256" key="7">
    <source>
        <dbReference type="ARBA" id="ARBA00023136"/>
    </source>
</evidence>
<dbReference type="InterPro" id="IPR017871">
    <property type="entry name" value="ABC_transporter-like_CS"/>
</dbReference>
<keyword evidence="5" id="KW-0067">ATP-binding</keyword>
<dbReference type="GO" id="GO:0005524">
    <property type="term" value="F:ATP binding"/>
    <property type="evidence" value="ECO:0007669"/>
    <property type="project" value="UniProtKB-KW"/>
</dbReference>
<dbReference type="SUPFAM" id="SSF90123">
    <property type="entry name" value="ABC transporter transmembrane region"/>
    <property type="match status" value="1"/>
</dbReference>
<dbReference type="GO" id="GO:0140359">
    <property type="term" value="F:ABC-type transporter activity"/>
    <property type="evidence" value="ECO:0007669"/>
    <property type="project" value="InterPro"/>
</dbReference>
<accession>A0A1T2X5N7</accession>
<dbReference type="PANTHER" id="PTHR24221">
    <property type="entry name" value="ATP-BINDING CASSETTE SUB-FAMILY B"/>
    <property type="match status" value="1"/>
</dbReference>
<dbReference type="InterPro" id="IPR003439">
    <property type="entry name" value="ABC_transporter-like_ATP-bd"/>
</dbReference>
<evidence type="ECO:0000256" key="2">
    <source>
        <dbReference type="ARBA" id="ARBA00022448"/>
    </source>
</evidence>